<comment type="caution">
    <text evidence="2">The sequence shown here is derived from an EMBL/GenBank/DDBJ whole genome shotgun (WGS) entry which is preliminary data.</text>
</comment>
<keyword evidence="3" id="KW-1185">Reference proteome</keyword>
<name>A0A4R7S1C2_9BACT</name>
<accession>A0A4R7S1C2</accession>
<gene>
    <name evidence="2" type="ORF">EI77_02113</name>
</gene>
<dbReference type="EMBL" id="SOCA01000003">
    <property type="protein sequence ID" value="TDU70995.1"/>
    <property type="molecule type" value="Genomic_DNA"/>
</dbReference>
<protein>
    <submittedName>
        <fullName evidence="2">Phospholipase/lecithinase/hemolysin</fullName>
    </submittedName>
</protein>
<evidence type="ECO:0000313" key="2">
    <source>
        <dbReference type="EMBL" id="TDU70995.1"/>
    </source>
</evidence>
<feature type="signal peptide" evidence="1">
    <location>
        <begin position="1"/>
        <end position="22"/>
    </location>
</feature>
<dbReference type="InterPro" id="IPR051532">
    <property type="entry name" value="Ester_Hydrolysis_Enzymes"/>
</dbReference>
<proteinExistence type="predicted"/>
<sequence length="435" mass="48157">MPPFFRPLLLLLGLLCLPLRGAQCVVLGDSLTKEYQVEFPLLFPQNPASWSARNWIEILDEHRHAWFDIGRFSTYYPPDPRLTGHEHNWAFPGAKTTEIAAQLRLYDLFPWSTELDDQLKDSAERVVIFAGGNDVDEYYGPIYNGSSATSYINGTVSNLKAIVNYVRDVKSSLPIVLVSVPHLGCTPDIQRQYPTDPIKTARVTSALDSLNAQLAMFAQSKGIGFAPGVYQLTKDLISSPFRIRGIEFYKEADPDSRARYVFSGDGFHPATSAHAKIAQIVVEAFLTKYPSVQIPPLTDSEILSDVLDLNPNLPFQEWIAAFGLPSGQTGLQDDPDGDGLTNEAEFYIDGSSPAVASPGLFQPSVETAGPVKSLTWTYRLNPLAMEWAPAKLQHSTNLRIWSDVTTEQISANADGSSTVRLPLIDRSFLRVKVEH</sequence>
<dbReference type="SUPFAM" id="SSF52266">
    <property type="entry name" value="SGNH hydrolase"/>
    <property type="match status" value="1"/>
</dbReference>
<dbReference type="Proteomes" id="UP000295662">
    <property type="component" value="Unassembled WGS sequence"/>
</dbReference>
<evidence type="ECO:0000313" key="3">
    <source>
        <dbReference type="Proteomes" id="UP000295662"/>
    </source>
</evidence>
<evidence type="ECO:0000256" key="1">
    <source>
        <dbReference type="SAM" id="SignalP"/>
    </source>
</evidence>
<dbReference type="Gene3D" id="3.40.50.1110">
    <property type="entry name" value="SGNH hydrolase"/>
    <property type="match status" value="1"/>
</dbReference>
<feature type="chain" id="PRO_5020245990" evidence="1">
    <location>
        <begin position="23"/>
        <end position="435"/>
    </location>
</feature>
<dbReference type="PANTHER" id="PTHR30383">
    <property type="entry name" value="THIOESTERASE 1/PROTEASE 1/LYSOPHOSPHOLIPASE L1"/>
    <property type="match status" value="1"/>
</dbReference>
<dbReference type="AlphaFoldDB" id="A0A4R7S1C2"/>
<keyword evidence="1" id="KW-0732">Signal</keyword>
<dbReference type="Pfam" id="PF00657">
    <property type="entry name" value="Lipase_GDSL"/>
    <property type="match status" value="1"/>
</dbReference>
<dbReference type="GO" id="GO:0004622">
    <property type="term" value="F:phosphatidylcholine lysophospholipase activity"/>
    <property type="evidence" value="ECO:0007669"/>
    <property type="project" value="TreeGrafter"/>
</dbReference>
<reference evidence="2 3" key="1">
    <citation type="submission" date="2019-03" db="EMBL/GenBank/DDBJ databases">
        <title>Genomic Encyclopedia of Archaeal and Bacterial Type Strains, Phase II (KMG-II): from individual species to whole genera.</title>
        <authorList>
            <person name="Goeker M."/>
        </authorList>
    </citation>
    <scope>NUCLEOTIDE SEQUENCE [LARGE SCALE GENOMIC DNA]</scope>
    <source>
        <strain evidence="2 3">ATCC 25309</strain>
    </source>
</reference>
<dbReference type="InterPro" id="IPR036514">
    <property type="entry name" value="SGNH_hydro_sf"/>
</dbReference>
<organism evidence="2 3">
    <name type="scientific">Prosthecobacter fusiformis</name>
    <dbReference type="NCBI Taxonomy" id="48464"/>
    <lineage>
        <taxon>Bacteria</taxon>
        <taxon>Pseudomonadati</taxon>
        <taxon>Verrucomicrobiota</taxon>
        <taxon>Verrucomicrobiia</taxon>
        <taxon>Verrucomicrobiales</taxon>
        <taxon>Verrucomicrobiaceae</taxon>
        <taxon>Prosthecobacter</taxon>
    </lineage>
</organism>
<dbReference type="InterPro" id="IPR001087">
    <property type="entry name" value="GDSL"/>
</dbReference>
<dbReference type="OrthoDB" id="200449at2"/>
<dbReference type="PANTHER" id="PTHR30383:SF5">
    <property type="entry name" value="SGNH HYDROLASE-TYPE ESTERASE DOMAIN-CONTAINING PROTEIN"/>
    <property type="match status" value="1"/>
</dbReference>
<dbReference type="RefSeq" id="WP_133795190.1">
    <property type="nucleotide sequence ID" value="NZ_SOCA01000003.1"/>
</dbReference>